<dbReference type="Proteomes" id="UP001187343">
    <property type="component" value="Unassembled WGS sequence"/>
</dbReference>
<dbReference type="SUPFAM" id="SSF100950">
    <property type="entry name" value="NagB/RpiA/CoA transferase-like"/>
    <property type="match status" value="1"/>
</dbReference>
<evidence type="ECO:0000313" key="3">
    <source>
        <dbReference type="EMBL" id="KAK2894902.1"/>
    </source>
</evidence>
<gene>
    <name evidence="3" type="ORF">Q8A67_012131</name>
</gene>
<dbReference type="Pfam" id="PF01812">
    <property type="entry name" value="5-FTHF_cyc-lig"/>
    <property type="match status" value="1"/>
</dbReference>
<evidence type="ECO:0000256" key="1">
    <source>
        <dbReference type="ARBA" id="ARBA00015518"/>
    </source>
</evidence>
<dbReference type="FunFam" id="3.40.50.10420:FF:000001">
    <property type="entry name" value="Methenyltetrahydrofolate synthase domain-containing protein"/>
    <property type="match status" value="1"/>
</dbReference>
<dbReference type="InterPro" id="IPR035979">
    <property type="entry name" value="RBD_domain_sf"/>
</dbReference>
<dbReference type="InterPro" id="IPR037171">
    <property type="entry name" value="NagB/RpiA_transferase-like"/>
</dbReference>
<keyword evidence="4" id="KW-1185">Reference proteome</keyword>
<reference evidence="3" key="1">
    <citation type="submission" date="2023-08" db="EMBL/GenBank/DDBJ databases">
        <title>Chromosome-level Genome Assembly of mud carp (Cirrhinus molitorella).</title>
        <authorList>
            <person name="Liu H."/>
        </authorList>
    </citation>
    <scope>NUCLEOTIDE SEQUENCE</scope>
    <source>
        <strain evidence="3">Prfri</strain>
        <tissue evidence="3">Muscle</tissue>
    </source>
</reference>
<dbReference type="GO" id="GO:0003723">
    <property type="term" value="F:RNA binding"/>
    <property type="evidence" value="ECO:0007669"/>
    <property type="project" value="UniProtKB-KW"/>
</dbReference>
<evidence type="ECO:0000313" key="4">
    <source>
        <dbReference type="Proteomes" id="UP001187343"/>
    </source>
</evidence>
<dbReference type="AlphaFoldDB" id="A0AA88PQ91"/>
<accession>A0AA88PQ91</accession>
<dbReference type="PANTHER" id="PTHR13017:SF0">
    <property type="entry name" value="METHENYLTETRAHYDROFOLATE SYNTHASE DOMAIN-CONTAINING PROTEIN"/>
    <property type="match status" value="1"/>
</dbReference>
<evidence type="ECO:0000256" key="2">
    <source>
        <dbReference type="ARBA" id="ARBA00022884"/>
    </source>
</evidence>
<proteinExistence type="predicted"/>
<dbReference type="Gene3D" id="3.30.70.330">
    <property type="match status" value="1"/>
</dbReference>
<name>A0AA88PQ91_9TELE</name>
<dbReference type="Gene3D" id="3.40.50.10420">
    <property type="entry name" value="NagB/RpiA/CoA transferase-like"/>
    <property type="match status" value="1"/>
</dbReference>
<organism evidence="3 4">
    <name type="scientific">Cirrhinus molitorella</name>
    <name type="common">mud carp</name>
    <dbReference type="NCBI Taxonomy" id="172907"/>
    <lineage>
        <taxon>Eukaryota</taxon>
        <taxon>Metazoa</taxon>
        <taxon>Chordata</taxon>
        <taxon>Craniata</taxon>
        <taxon>Vertebrata</taxon>
        <taxon>Euteleostomi</taxon>
        <taxon>Actinopterygii</taxon>
        <taxon>Neopterygii</taxon>
        <taxon>Teleostei</taxon>
        <taxon>Ostariophysi</taxon>
        <taxon>Cypriniformes</taxon>
        <taxon>Cyprinidae</taxon>
        <taxon>Labeoninae</taxon>
        <taxon>Labeonini</taxon>
        <taxon>Cirrhinus</taxon>
    </lineage>
</organism>
<dbReference type="InterPro" id="IPR024185">
    <property type="entry name" value="FTHF_cligase-like_sf"/>
</dbReference>
<dbReference type="GO" id="GO:0005737">
    <property type="term" value="C:cytoplasm"/>
    <property type="evidence" value="ECO:0007669"/>
    <property type="project" value="TreeGrafter"/>
</dbReference>
<protein>
    <recommendedName>
        <fullName evidence="1">Methenyltetrahydrofolate synthase domain-containing protein</fullName>
    </recommendedName>
</protein>
<dbReference type="EMBL" id="JAUYZG010000011">
    <property type="protein sequence ID" value="KAK2894902.1"/>
    <property type="molecule type" value="Genomic_DNA"/>
</dbReference>
<dbReference type="InterPro" id="IPR002698">
    <property type="entry name" value="FTHF_cligase"/>
</dbReference>
<dbReference type="SUPFAM" id="SSF54928">
    <property type="entry name" value="RNA-binding domain, RBD"/>
    <property type="match status" value="1"/>
</dbReference>
<sequence>MESVIKINQGDTKWDIRHKVWNYIEAKSLASFPRPVHNRIPNFKEAAHACNRLPDLQKFRTSSVIKGALEACAKVSLFEIFTKAAVVKVDPDKPLEWVRLASLQARKTLLVPTPRLKTGLFNRIIPPKGATKEELRVCSTSQGIKEFSVPVGLDDTVHVDLVIVGSVAVSERGYRIGKGEGFADMEYAMMACMGAVCESTVVVTIVHDCQVVDIPEELTESHDLTVDFILTPTRIIKTECTHPKPQDIIWSKLHREILKKIPILKKLRTLKRVAGKDVALKTMSAEEDETKISNKLKWQPNFHPKAELQCEYLSSKDNKCAGFNHKFPNSSVTTICLSNIPAGLRVSELKSLLREQDSAPLHISWQGAKHRAFLLYPDTTGAEHALTTFEKLSINGYTLHAECARSQEPKLPN</sequence>
<comment type="caution">
    <text evidence="3">The sequence shown here is derived from an EMBL/GenBank/DDBJ whole genome shotgun (WGS) entry which is preliminary data.</text>
</comment>
<dbReference type="PANTHER" id="PTHR13017">
    <property type="entry name" value="5-FORMYLTETRAHYDROFOLATE CYCLO-LIGASE-RELATED"/>
    <property type="match status" value="1"/>
</dbReference>
<dbReference type="InterPro" id="IPR012677">
    <property type="entry name" value="Nucleotide-bd_a/b_plait_sf"/>
</dbReference>
<keyword evidence="2" id="KW-0694">RNA-binding</keyword>